<dbReference type="AlphaFoldDB" id="A0A1H6F642"/>
<organism evidence="1 2">
    <name type="scientific">Candidatus Venteria ishoeyi</name>
    <dbReference type="NCBI Taxonomy" id="1899563"/>
    <lineage>
        <taxon>Bacteria</taxon>
        <taxon>Pseudomonadati</taxon>
        <taxon>Pseudomonadota</taxon>
        <taxon>Gammaproteobacteria</taxon>
        <taxon>Thiotrichales</taxon>
        <taxon>Thiotrichaceae</taxon>
        <taxon>Venteria</taxon>
    </lineage>
</organism>
<dbReference type="EMBL" id="FMSV02000368">
    <property type="protein sequence ID" value="SEH05647.1"/>
    <property type="molecule type" value="Genomic_DNA"/>
</dbReference>
<sequence>MNSQIAGNDILDVEITNISSHGIWLFTENQEFLCPMKISRGSRMQPLEMF</sequence>
<name>A0A1H6F642_9GAMM</name>
<evidence type="ECO:0000313" key="2">
    <source>
        <dbReference type="Proteomes" id="UP000236724"/>
    </source>
</evidence>
<protein>
    <submittedName>
        <fullName evidence="1">Uncharacterized protein</fullName>
    </submittedName>
</protein>
<dbReference type="Proteomes" id="UP000236724">
    <property type="component" value="Unassembled WGS sequence"/>
</dbReference>
<accession>A0A1H6F642</accession>
<proteinExistence type="predicted"/>
<evidence type="ECO:0000313" key="1">
    <source>
        <dbReference type="EMBL" id="SEH05647.1"/>
    </source>
</evidence>
<keyword evidence="2" id="KW-1185">Reference proteome</keyword>
<reference evidence="1 2" key="1">
    <citation type="submission" date="2016-10" db="EMBL/GenBank/DDBJ databases">
        <authorList>
            <person name="de Groot N.N."/>
        </authorList>
    </citation>
    <scope>NUCLEOTIDE SEQUENCE [LARGE SCALE GENOMIC DNA]</scope>
    <source>
        <strain evidence="1">MBHS1</strain>
    </source>
</reference>
<gene>
    <name evidence="1" type="ORF">MBHS_01502</name>
</gene>